<dbReference type="PANTHER" id="PTHR43711">
    <property type="entry name" value="TWO-COMPONENT HISTIDINE KINASE"/>
    <property type="match status" value="1"/>
</dbReference>
<sequence length="493" mass="53103">MTAPLLHTMPLDGELATVAARRVARELGEALGFAMQDRTRIATSVLEVARAVLAATRAGRVEFLCDDASEPQSLLIRFVAPATPLARFTTPPPASVEVPAAPAALGVLAAQRLMDVCSFDDIAGDAVLTLARHLPEQAPRVTDATLRAAARASTVNAPLAADASVEEVQRQNRELAAALADLYERNDELVRLTRELEDTNRGVVALYAELDERALHLRRADEAKSRFLSNTSHEFRSPLYSIRALSKLLLDRVDGELTDEQAKQVRFIRKAAEELSETVDDLLDIAKIEAGKIELKPAEFEVANLFSALRGMMRPLLPANGVELLFEPCDDLPAVYTDEGKVAQILRNFISNALKFTERGEVRVRAAYDSATQRMMFSVIDTGIGIAPEHQQSVFEEFEQVENHLQNQVKGTGLGLPLCDKLCKLLGGSVGLTSEPGKGSTFTATLPIRLPQTATGASRTALPSVATGMTGAAATDEEPDPSAEMGDSASGKP</sequence>
<keyword evidence="3" id="KW-0597">Phosphoprotein</keyword>
<dbReference type="SUPFAM" id="SSF47384">
    <property type="entry name" value="Homodimeric domain of signal transducing histidine kinase"/>
    <property type="match status" value="1"/>
</dbReference>
<keyword evidence="7" id="KW-0902">Two-component regulatory system</keyword>
<dbReference type="InterPro" id="IPR005467">
    <property type="entry name" value="His_kinase_dom"/>
</dbReference>
<dbReference type="PRINTS" id="PR00344">
    <property type="entry name" value="BCTRLSENSOR"/>
</dbReference>
<accession>A0A7X9X3D2</accession>
<proteinExistence type="predicted"/>
<dbReference type="SMART" id="SM00387">
    <property type="entry name" value="HATPase_c"/>
    <property type="match status" value="1"/>
</dbReference>
<reference evidence="14 15" key="1">
    <citation type="submission" date="2020-04" db="EMBL/GenBank/DDBJ databases">
        <title>Paraburkholderia sp. G-4-1-8 isolated from soil.</title>
        <authorList>
            <person name="Dahal R.H."/>
        </authorList>
    </citation>
    <scope>NUCLEOTIDE SEQUENCE [LARGE SCALE GENOMIC DNA]</scope>
    <source>
        <strain evidence="14 15">G-4-1-8</strain>
    </source>
</reference>
<dbReference type="Pfam" id="PF00512">
    <property type="entry name" value="HisKA"/>
    <property type="match status" value="1"/>
</dbReference>
<evidence type="ECO:0000313" key="15">
    <source>
        <dbReference type="Proteomes" id="UP000583127"/>
    </source>
</evidence>
<dbReference type="SUPFAM" id="SSF55874">
    <property type="entry name" value="ATPase domain of HSP90 chaperone/DNA topoisomerase II/histidine kinase"/>
    <property type="match status" value="1"/>
</dbReference>
<evidence type="ECO:0000256" key="12">
    <source>
        <dbReference type="SAM" id="MobiDB-lite"/>
    </source>
</evidence>
<evidence type="ECO:0000256" key="1">
    <source>
        <dbReference type="ARBA" id="ARBA00000085"/>
    </source>
</evidence>
<evidence type="ECO:0000256" key="7">
    <source>
        <dbReference type="ARBA" id="ARBA00023012"/>
    </source>
</evidence>
<name>A0A7X9X3D2_9BURK</name>
<dbReference type="InterPro" id="IPR003594">
    <property type="entry name" value="HATPase_dom"/>
</dbReference>
<dbReference type="EC" id="2.7.13.3" evidence="2"/>
<evidence type="ECO:0000256" key="8">
    <source>
        <dbReference type="ARBA" id="ARBA00023026"/>
    </source>
</evidence>
<dbReference type="PANTHER" id="PTHR43711:SF31">
    <property type="entry name" value="HISTIDINE KINASE"/>
    <property type="match status" value="1"/>
</dbReference>
<evidence type="ECO:0000256" key="11">
    <source>
        <dbReference type="SAM" id="Coils"/>
    </source>
</evidence>
<feature type="coiled-coil region" evidence="11">
    <location>
        <begin position="165"/>
        <end position="199"/>
    </location>
</feature>
<dbReference type="CDD" id="cd00082">
    <property type="entry name" value="HisKA"/>
    <property type="match status" value="1"/>
</dbReference>
<keyword evidence="6 14" id="KW-0418">Kinase</keyword>
<evidence type="ECO:0000256" key="5">
    <source>
        <dbReference type="ARBA" id="ARBA00022729"/>
    </source>
</evidence>
<organism evidence="14 15">
    <name type="scientific">Paraburkholderia antibiotica</name>
    <dbReference type="NCBI Taxonomy" id="2728839"/>
    <lineage>
        <taxon>Bacteria</taxon>
        <taxon>Pseudomonadati</taxon>
        <taxon>Pseudomonadota</taxon>
        <taxon>Betaproteobacteria</taxon>
        <taxon>Burkholderiales</taxon>
        <taxon>Burkholderiaceae</taxon>
        <taxon>Paraburkholderia</taxon>
    </lineage>
</organism>
<evidence type="ECO:0000256" key="9">
    <source>
        <dbReference type="ARBA" id="ARBA00058004"/>
    </source>
</evidence>
<feature type="region of interest" description="Disordered" evidence="12">
    <location>
        <begin position="454"/>
        <end position="493"/>
    </location>
</feature>
<evidence type="ECO:0000256" key="4">
    <source>
        <dbReference type="ARBA" id="ARBA00022679"/>
    </source>
</evidence>
<dbReference type="InterPro" id="IPR004358">
    <property type="entry name" value="Sig_transdc_His_kin-like_C"/>
</dbReference>
<comment type="caution">
    <text evidence="14">The sequence shown here is derived from an EMBL/GenBank/DDBJ whole genome shotgun (WGS) entry which is preliminary data.</text>
</comment>
<dbReference type="AlphaFoldDB" id="A0A7X9X3D2"/>
<dbReference type="Gene3D" id="1.10.287.130">
    <property type="match status" value="1"/>
</dbReference>
<keyword evidence="11" id="KW-0175">Coiled coil</keyword>
<evidence type="ECO:0000256" key="10">
    <source>
        <dbReference type="ARBA" id="ARBA00070152"/>
    </source>
</evidence>
<dbReference type="Proteomes" id="UP000583127">
    <property type="component" value="Unassembled WGS sequence"/>
</dbReference>
<dbReference type="CDD" id="cd16922">
    <property type="entry name" value="HATPase_EvgS-ArcB-TorS-like"/>
    <property type="match status" value="1"/>
</dbReference>
<evidence type="ECO:0000256" key="2">
    <source>
        <dbReference type="ARBA" id="ARBA00012438"/>
    </source>
</evidence>
<keyword evidence="5" id="KW-0732">Signal</keyword>
<keyword evidence="15" id="KW-1185">Reference proteome</keyword>
<keyword evidence="4" id="KW-0808">Transferase</keyword>
<dbReference type="InterPro" id="IPR050736">
    <property type="entry name" value="Sensor_HK_Regulatory"/>
</dbReference>
<comment type="function">
    <text evidence="9">Member of the two-component regulatory system BvgS/BvgA. Phosphorylates BvgA via a four-step phosphorelay in response to environmental signals.</text>
</comment>
<dbReference type="Gene3D" id="3.30.565.10">
    <property type="entry name" value="Histidine kinase-like ATPase, C-terminal domain"/>
    <property type="match status" value="1"/>
</dbReference>
<dbReference type="SMART" id="SM00388">
    <property type="entry name" value="HisKA"/>
    <property type="match status" value="1"/>
</dbReference>
<dbReference type="Pfam" id="PF02518">
    <property type="entry name" value="HATPase_c"/>
    <property type="match status" value="1"/>
</dbReference>
<dbReference type="GO" id="GO:0000155">
    <property type="term" value="F:phosphorelay sensor kinase activity"/>
    <property type="evidence" value="ECO:0007669"/>
    <property type="project" value="InterPro"/>
</dbReference>
<keyword evidence="8" id="KW-0843">Virulence</keyword>
<comment type="catalytic activity">
    <reaction evidence="1">
        <text>ATP + protein L-histidine = ADP + protein N-phospho-L-histidine.</text>
        <dbReference type="EC" id="2.7.13.3"/>
    </reaction>
</comment>
<evidence type="ECO:0000256" key="6">
    <source>
        <dbReference type="ARBA" id="ARBA00022777"/>
    </source>
</evidence>
<dbReference type="EMBL" id="JABBFZ010000002">
    <property type="protein sequence ID" value="NML30297.1"/>
    <property type="molecule type" value="Genomic_DNA"/>
</dbReference>
<feature type="domain" description="Histidine kinase" evidence="13">
    <location>
        <begin position="230"/>
        <end position="450"/>
    </location>
</feature>
<dbReference type="PROSITE" id="PS50109">
    <property type="entry name" value="HIS_KIN"/>
    <property type="match status" value="1"/>
</dbReference>
<dbReference type="RefSeq" id="WP_169496568.1">
    <property type="nucleotide sequence ID" value="NZ_JABBFZ010000002.1"/>
</dbReference>
<evidence type="ECO:0000313" key="14">
    <source>
        <dbReference type="EMBL" id="NML30297.1"/>
    </source>
</evidence>
<gene>
    <name evidence="14" type="ORF">HHL14_05570</name>
</gene>
<dbReference type="InterPro" id="IPR036097">
    <property type="entry name" value="HisK_dim/P_sf"/>
</dbReference>
<protein>
    <recommendedName>
        <fullName evidence="10">Virulence sensor protein BvgS</fullName>
        <ecNumber evidence="2">2.7.13.3</ecNumber>
    </recommendedName>
</protein>
<dbReference type="InterPro" id="IPR003661">
    <property type="entry name" value="HisK_dim/P_dom"/>
</dbReference>
<dbReference type="InterPro" id="IPR036890">
    <property type="entry name" value="HATPase_C_sf"/>
</dbReference>
<evidence type="ECO:0000259" key="13">
    <source>
        <dbReference type="PROSITE" id="PS50109"/>
    </source>
</evidence>
<evidence type="ECO:0000256" key="3">
    <source>
        <dbReference type="ARBA" id="ARBA00022553"/>
    </source>
</evidence>
<dbReference type="FunFam" id="3.30.565.10:FF:000010">
    <property type="entry name" value="Sensor histidine kinase RcsC"/>
    <property type="match status" value="1"/>
</dbReference>